<dbReference type="KEGG" id="smo:SELMODRAFT_419052"/>
<feature type="compositionally biased region" description="Polar residues" evidence="1">
    <location>
        <begin position="107"/>
        <end position="120"/>
    </location>
</feature>
<dbReference type="Gramene" id="EFJ19645">
    <property type="protein sequence ID" value="EFJ19645"/>
    <property type="gene ID" value="SELMODRAFT_419052"/>
</dbReference>
<proteinExistence type="predicted"/>
<dbReference type="HOGENOM" id="CLU_1201581_0_0_1"/>
<dbReference type="EMBL" id="GL377605">
    <property type="protein sequence ID" value="EFJ19645.1"/>
    <property type="molecule type" value="Genomic_DNA"/>
</dbReference>
<sequence length="231" mass="25934">MSHETICYSALHPQVCAGSQKGPSRPRFVRVCSSSHSGDLDSCRSKCQVRERNNTNEEVTVHSKTTAFLLKSSSTSARARHHPVTSSPKSWETPPIPSRPGMPLYFPQQTSQLLTPWTSPSPEPNWESEARSRCTTTPKHLSSSSSWKESWRSDPPAGGRDDHSQRHAPSTTNTILAAAEPPCWPIARVPYPRPWPRCLWLWNSRRRYRGLLGGLDHASLEAMKAQFKPRS</sequence>
<name>D8S7N9_SELML</name>
<evidence type="ECO:0000313" key="3">
    <source>
        <dbReference type="Proteomes" id="UP000001514"/>
    </source>
</evidence>
<reference evidence="2 3" key="1">
    <citation type="journal article" date="2011" name="Science">
        <title>The Selaginella genome identifies genetic changes associated with the evolution of vascular plants.</title>
        <authorList>
            <person name="Banks J.A."/>
            <person name="Nishiyama T."/>
            <person name="Hasebe M."/>
            <person name="Bowman J.L."/>
            <person name="Gribskov M."/>
            <person name="dePamphilis C."/>
            <person name="Albert V.A."/>
            <person name="Aono N."/>
            <person name="Aoyama T."/>
            <person name="Ambrose B.A."/>
            <person name="Ashton N.W."/>
            <person name="Axtell M.J."/>
            <person name="Barker E."/>
            <person name="Barker M.S."/>
            <person name="Bennetzen J.L."/>
            <person name="Bonawitz N.D."/>
            <person name="Chapple C."/>
            <person name="Cheng C."/>
            <person name="Correa L.G."/>
            <person name="Dacre M."/>
            <person name="DeBarry J."/>
            <person name="Dreyer I."/>
            <person name="Elias M."/>
            <person name="Engstrom E.M."/>
            <person name="Estelle M."/>
            <person name="Feng L."/>
            <person name="Finet C."/>
            <person name="Floyd S.K."/>
            <person name="Frommer W.B."/>
            <person name="Fujita T."/>
            <person name="Gramzow L."/>
            <person name="Gutensohn M."/>
            <person name="Harholt J."/>
            <person name="Hattori M."/>
            <person name="Heyl A."/>
            <person name="Hirai T."/>
            <person name="Hiwatashi Y."/>
            <person name="Ishikawa M."/>
            <person name="Iwata M."/>
            <person name="Karol K.G."/>
            <person name="Koehler B."/>
            <person name="Kolukisaoglu U."/>
            <person name="Kubo M."/>
            <person name="Kurata T."/>
            <person name="Lalonde S."/>
            <person name="Li K."/>
            <person name="Li Y."/>
            <person name="Litt A."/>
            <person name="Lyons E."/>
            <person name="Manning G."/>
            <person name="Maruyama T."/>
            <person name="Michael T.P."/>
            <person name="Mikami K."/>
            <person name="Miyazaki S."/>
            <person name="Morinaga S."/>
            <person name="Murata T."/>
            <person name="Mueller-Roeber B."/>
            <person name="Nelson D.R."/>
            <person name="Obara M."/>
            <person name="Oguri Y."/>
            <person name="Olmstead R.G."/>
            <person name="Onodera N."/>
            <person name="Petersen B.L."/>
            <person name="Pils B."/>
            <person name="Prigge M."/>
            <person name="Rensing S.A."/>
            <person name="Riano-Pachon D.M."/>
            <person name="Roberts A.W."/>
            <person name="Sato Y."/>
            <person name="Scheller H.V."/>
            <person name="Schulz B."/>
            <person name="Schulz C."/>
            <person name="Shakirov E.V."/>
            <person name="Shibagaki N."/>
            <person name="Shinohara N."/>
            <person name="Shippen D.E."/>
            <person name="Soerensen I."/>
            <person name="Sotooka R."/>
            <person name="Sugimoto N."/>
            <person name="Sugita M."/>
            <person name="Sumikawa N."/>
            <person name="Tanurdzic M."/>
            <person name="Theissen G."/>
            <person name="Ulvskov P."/>
            <person name="Wakazuki S."/>
            <person name="Weng J.K."/>
            <person name="Willats W.W."/>
            <person name="Wipf D."/>
            <person name="Wolf P.G."/>
            <person name="Yang L."/>
            <person name="Zimmer A.D."/>
            <person name="Zhu Q."/>
            <person name="Mitros T."/>
            <person name="Hellsten U."/>
            <person name="Loque D."/>
            <person name="Otillar R."/>
            <person name="Salamov A."/>
            <person name="Schmutz J."/>
            <person name="Shapiro H."/>
            <person name="Lindquist E."/>
            <person name="Lucas S."/>
            <person name="Rokhsar D."/>
            <person name="Grigoriev I.V."/>
        </authorList>
    </citation>
    <scope>NUCLEOTIDE SEQUENCE [LARGE SCALE GENOMIC DNA]</scope>
</reference>
<evidence type="ECO:0000313" key="2">
    <source>
        <dbReference type="EMBL" id="EFJ19645.1"/>
    </source>
</evidence>
<protein>
    <submittedName>
        <fullName evidence="2">Uncharacterized protein</fullName>
    </submittedName>
</protein>
<evidence type="ECO:0000256" key="1">
    <source>
        <dbReference type="SAM" id="MobiDB-lite"/>
    </source>
</evidence>
<keyword evidence="3" id="KW-1185">Reference proteome</keyword>
<organism evidence="3">
    <name type="scientific">Selaginella moellendorffii</name>
    <name type="common">Spikemoss</name>
    <dbReference type="NCBI Taxonomy" id="88036"/>
    <lineage>
        <taxon>Eukaryota</taxon>
        <taxon>Viridiplantae</taxon>
        <taxon>Streptophyta</taxon>
        <taxon>Embryophyta</taxon>
        <taxon>Tracheophyta</taxon>
        <taxon>Lycopodiopsida</taxon>
        <taxon>Selaginellales</taxon>
        <taxon>Selaginellaceae</taxon>
        <taxon>Selaginella</taxon>
    </lineage>
</organism>
<gene>
    <name evidence="2" type="ORF">SELMODRAFT_419052</name>
</gene>
<accession>D8S7N9</accession>
<dbReference type="Proteomes" id="UP000001514">
    <property type="component" value="Unassembled WGS sequence"/>
</dbReference>
<dbReference type="InParanoid" id="D8S7N9"/>
<dbReference type="AlphaFoldDB" id="D8S7N9"/>
<feature type="region of interest" description="Disordered" evidence="1">
    <location>
        <begin position="72"/>
        <end position="169"/>
    </location>
</feature>